<evidence type="ECO:0000313" key="8">
    <source>
        <dbReference type="Proteomes" id="UP000018467"/>
    </source>
</evidence>
<feature type="compositionally biased region" description="Acidic residues" evidence="6">
    <location>
        <begin position="177"/>
        <end position="201"/>
    </location>
</feature>
<name>W5L2P3_ASTMX</name>
<sequence>MEAPGDSSSDTDPRQQAALNFKAFLLKSSTKTNQNYDHLARVLTKVMDERPPNAVDVFEDISLQVKANQLQDNQSTLRSIPENNAAFALAQEQKALFIRGAGDEQEEGMAETPLPNLVEQSFFFDQAEVGLGREETQRIFLALKQLVDTQHLQRCRFWGKILGREANYIVAEVECRDEEEEQAEETQKDEEEEEARDEDEVGVGVHINDLLPKSTYKPPPSVPMEARSSGTNKFSYFVCREPGLPWVRLPDVTPAQIVVARQIRKLFTGHLDAPIITYPPFPGNEANYLRAQIARISAGTQVSPLGFYVFEEEEEEEAEEGARDNFIENPEFEGIPVPDMVESLSTWVHHVQHINKQGRCVWVRISEKTEEELDDEAEGEEREEEPDEPEPEVGPPLLTPLSEDAVNNTPPWSTRISSNLIPEYAIAYVRSNLWPGAYAYASGNFENIYIGWGLKYLGEPYTPPMPPTPQQEYPSEPEITEVLDPSVEEEQALKAAPEDQQLSEEENEGQEEEEEEDD</sequence>
<keyword evidence="2" id="KW-0963">Cytoplasm</keyword>
<dbReference type="GO" id="GO:0035082">
    <property type="term" value="P:axoneme assembly"/>
    <property type="evidence" value="ECO:0007669"/>
    <property type="project" value="TreeGrafter"/>
</dbReference>
<evidence type="ECO:0000313" key="7">
    <source>
        <dbReference type="Ensembl" id="ENSAMXP00000014105.2"/>
    </source>
</evidence>
<dbReference type="GO" id="GO:0060294">
    <property type="term" value="P:cilium movement involved in cell motility"/>
    <property type="evidence" value="ECO:0007669"/>
    <property type="project" value="InterPro"/>
</dbReference>
<reference evidence="8" key="1">
    <citation type="submission" date="2013-03" db="EMBL/GenBank/DDBJ databases">
        <authorList>
            <person name="Jeffery W."/>
            <person name="Warren W."/>
            <person name="Wilson R.K."/>
        </authorList>
    </citation>
    <scope>NUCLEOTIDE SEQUENCE</scope>
    <source>
        <strain evidence="8">female</strain>
    </source>
</reference>
<feature type="region of interest" description="Disordered" evidence="6">
    <location>
        <begin position="177"/>
        <end position="204"/>
    </location>
</feature>
<dbReference type="Proteomes" id="UP000018467">
    <property type="component" value="Unassembled WGS sequence"/>
</dbReference>
<reference evidence="8" key="2">
    <citation type="journal article" date="2014" name="Nat. Commun.">
        <title>The cavefish genome reveals candidate genes for eye loss.</title>
        <authorList>
            <person name="McGaugh S.E."/>
            <person name="Gross J.B."/>
            <person name="Aken B."/>
            <person name="Blin M."/>
            <person name="Borowsky R."/>
            <person name="Chalopin D."/>
            <person name="Hinaux H."/>
            <person name="Jeffery W.R."/>
            <person name="Keene A."/>
            <person name="Ma L."/>
            <person name="Minx P."/>
            <person name="Murphy D."/>
            <person name="O'Quin K.E."/>
            <person name="Retaux S."/>
            <person name="Rohner N."/>
            <person name="Searle S.M."/>
            <person name="Stahl B.A."/>
            <person name="Tabin C."/>
            <person name="Volff J.N."/>
            <person name="Yoshizawa M."/>
            <person name="Warren W.C."/>
        </authorList>
    </citation>
    <scope>NUCLEOTIDE SEQUENCE [LARGE SCALE GENOMIC DNA]</scope>
    <source>
        <strain evidence="8">female</strain>
    </source>
</reference>
<feature type="compositionally biased region" description="Acidic residues" evidence="6">
    <location>
        <begin position="370"/>
        <end position="391"/>
    </location>
</feature>
<dbReference type="InterPro" id="IPR006802">
    <property type="entry name" value="Radial_spoke"/>
</dbReference>
<dbReference type="AlphaFoldDB" id="W5L2P3"/>
<evidence type="ECO:0000256" key="1">
    <source>
        <dbReference type="ARBA" id="ARBA00004430"/>
    </source>
</evidence>
<evidence type="ECO:0000256" key="5">
    <source>
        <dbReference type="ARBA" id="ARBA00023273"/>
    </source>
</evidence>
<keyword evidence="5" id="KW-0966">Cell projection</keyword>
<dbReference type="HOGENOM" id="CLU_890054_0_0_1"/>
<protein>
    <submittedName>
        <fullName evidence="7">Radial spoke head component 4A</fullName>
    </submittedName>
</protein>
<dbReference type="InParanoid" id="W5L2P3"/>
<dbReference type="GO" id="GO:0001534">
    <property type="term" value="C:radial spoke"/>
    <property type="evidence" value="ECO:0007669"/>
    <property type="project" value="InterPro"/>
</dbReference>
<evidence type="ECO:0000256" key="6">
    <source>
        <dbReference type="SAM" id="MobiDB-lite"/>
    </source>
</evidence>
<dbReference type="PANTHER" id="PTHR13159:SF0">
    <property type="entry name" value="RADIAL SPOKE HEAD 6 HOMOLOG A"/>
    <property type="match status" value="1"/>
</dbReference>
<organism evidence="7 8">
    <name type="scientific">Astyanax mexicanus</name>
    <name type="common">Blind cave fish</name>
    <name type="synonym">Astyanax fasciatus mexicanus</name>
    <dbReference type="NCBI Taxonomy" id="7994"/>
    <lineage>
        <taxon>Eukaryota</taxon>
        <taxon>Metazoa</taxon>
        <taxon>Chordata</taxon>
        <taxon>Craniata</taxon>
        <taxon>Vertebrata</taxon>
        <taxon>Euteleostomi</taxon>
        <taxon>Actinopterygii</taxon>
        <taxon>Neopterygii</taxon>
        <taxon>Teleostei</taxon>
        <taxon>Ostariophysi</taxon>
        <taxon>Characiformes</taxon>
        <taxon>Characoidei</taxon>
        <taxon>Acestrorhamphidae</taxon>
        <taxon>Acestrorhamphinae</taxon>
        <taxon>Astyanax</taxon>
    </lineage>
</organism>
<evidence type="ECO:0000256" key="2">
    <source>
        <dbReference type="ARBA" id="ARBA00022490"/>
    </source>
</evidence>
<dbReference type="GeneTree" id="ENSGT00500000044869"/>
<feature type="compositionally biased region" description="Acidic residues" evidence="6">
    <location>
        <begin position="501"/>
        <end position="518"/>
    </location>
</feature>
<evidence type="ECO:0000256" key="4">
    <source>
        <dbReference type="ARBA" id="ARBA00023212"/>
    </source>
</evidence>
<reference evidence="7" key="4">
    <citation type="submission" date="2025-09" db="UniProtKB">
        <authorList>
            <consortium name="Ensembl"/>
        </authorList>
    </citation>
    <scope>IDENTIFICATION</scope>
</reference>
<dbReference type="STRING" id="7994.ENSAMXP00000014105"/>
<dbReference type="CDD" id="cd22963">
    <property type="entry name" value="DD_CrRSP4-like"/>
    <property type="match status" value="1"/>
</dbReference>
<accession>W5L2P3</accession>
<feature type="region of interest" description="Disordered" evidence="6">
    <location>
        <begin position="370"/>
        <end position="412"/>
    </location>
</feature>
<dbReference type="PANTHER" id="PTHR13159">
    <property type="entry name" value="RADIAL SPOKEHEAD-RELATED"/>
    <property type="match status" value="1"/>
</dbReference>
<dbReference type="Ensembl" id="ENSAMXT00000014105.2">
    <property type="protein sequence ID" value="ENSAMXP00000014105.2"/>
    <property type="gene ID" value="ENSAMXG00000013707.2"/>
</dbReference>
<dbReference type="eggNOG" id="ENOG502QSU4">
    <property type="taxonomic scope" value="Eukaryota"/>
</dbReference>
<keyword evidence="8" id="KW-1185">Reference proteome</keyword>
<keyword evidence="4" id="KW-0206">Cytoskeleton</keyword>
<keyword evidence="3" id="KW-0969">Cilium</keyword>
<reference evidence="7" key="3">
    <citation type="submission" date="2025-08" db="UniProtKB">
        <authorList>
            <consortium name="Ensembl"/>
        </authorList>
    </citation>
    <scope>IDENTIFICATION</scope>
</reference>
<dbReference type="Pfam" id="PF04712">
    <property type="entry name" value="Radial_spoke"/>
    <property type="match status" value="1"/>
</dbReference>
<feature type="region of interest" description="Disordered" evidence="6">
    <location>
        <begin position="486"/>
        <end position="518"/>
    </location>
</feature>
<evidence type="ECO:0000256" key="3">
    <source>
        <dbReference type="ARBA" id="ARBA00023069"/>
    </source>
</evidence>
<proteinExistence type="predicted"/>
<dbReference type="Bgee" id="ENSAMXG00000013707">
    <property type="expression patterns" value="Expressed in olfactory epithelium and 7 other cell types or tissues"/>
</dbReference>
<comment type="subcellular location">
    <subcellularLocation>
        <location evidence="1">Cytoplasm</location>
        <location evidence="1">Cytoskeleton</location>
        <location evidence="1">Cilium axoneme</location>
    </subcellularLocation>
</comment>